<dbReference type="InterPro" id="IPR012938">
    <property type="entry name" value="Glc/Sorbosone_DH"/>
</dbReference>
<dbReference type="InterPro" id="IPR011042">
    <property type="entry name" value="6-blade_b-propeller_TolB-like"/>
</dbReference>
<evidence type="ECO:0000313" key="3">
    <source>
        <dbReference type="EMBL" id="OGH68173.1"/>
    </source>
</evidence>
<dbReference type="Pfam" id="PF07995">
    <property type="entry name" value="GSDH"/>
    <property type="match status" value="1"/>
</dbReference>
<keyword evidence="1" id="KW-1133">Transmembrane helix</keyword>
<name>A0A1F6M9G8_9BACT</name>
<keyword evidence="1" id="KW-0812">Transmembrane</keyword>
<dbReference type="AlphaFoldDB" id="A0A1F6M9G8"/>
<comment type="caution">
    <text evidence="3">The sequence shown here is derived from an EMBL/GenBank/DDBJ whole genome shotgun (WGS) entry which is preliminary data.</text>
</comment>
<dbReference type="SUPFAM" id="SSF50952">
    <property type="entry name" value="Soluble quinoprotein glucose dehydrogenase"/>
    <property type="match status" value="1"/>
</dbReference>
<reference evidence="3 4" key="1">
    <citation type="journal article" date="2016" name="Nat. Commun.">
        <title>Thousands of microbial genomes shed light on interconnected biogeochemical processes in an aquifer system.</title>
        <authorList>
            <person name="Anantharaman K."/>
            <person name="Brown C.T."/>
            <person name="Hug L.A."/>
            <person name="Sharon I."/>
            <person name="Castelle C.J."/>
            <person name="Probst A.J."/>
            <person name="Thomas B.C."/>
            <person name="Singh A."/>
            <person name="Wilkins M.J."/>
            <person name="Karaoz U."/>
            <person name="Brodie E.L."/>
            <person name="Williams K.H."/>
            <person name="Hubbard S.S."/>
            <person name="Banfield J.F."/>
        </authorList>
    </citation>
    <scope>NUCLEOTIDE SEQUENCE [LARGE SCALE GENOMIC DNA]</scope>
</reference>
<dbReference type="EMBL" id="MFQD01000007">
    <property type="protein sequence ID" value="OGH68173.1"/>
    <property type="molecule type" value="Genomic_DNA"/>
</dbReference>
<accession>A0A1F6M9G8</accession>
<organism evidence="3 4">
    <name type="scientific">Candidatus Magasanikbacteria bacterium RIFCSPHIGHO2_02_FULL_50_9b</name>
    <dbReference type="NCBI Taxonomy" id="1798682"/>
    <lineage>
        <taxon>Bacteria</taxon>
        <taxon>Candidatus Magasanikiibacteriota</taxon>
    </lineage>
</organism>
<dbReference type="STRING" id="1798682.A3C15_00380"/>
<evidence type="ECO:0000256" key="1">
    <source>
        <dbReference type="SAM" id="Phobius"/>
    </source>
</evidence>
<dbReference type="Proteomes" id="UP000176532">
    <property type="component" value="Unassembled WGS sequence"/>
</dbReference>
<gene>
    <name evidence="3" type="ORF">A3C15_00380</name>
</gene>
<feature type="domain" description="Glucose/Sorbosone dehydrogenase" evidence="2">
    <location>
        <begin position="221"/>
        <end position="456"/>
    </location>
</feature>
<evidence type="ECO:0000313" key="4">
    <source>
        <dbReference type="Proteomes" id="UP000176532"/>
    </source>
</evidence>
<dbReference type="InterPro" id="IPR011041">
    <property type="entry name" value="Quinoprot_gluc/sorb_DH_b-prop"/>
</dbReference>
<keyword evidence="1" id="KW-0472">Membrane</keyword>
<proteinExistence type="predicted"/>
<protein>
    <recommendedName>
        <fullName evidence="2">Glucose/Sorbosone dehydrogenase domain-containing protein</fullName>
    </recommendedName>
</protein>
<evidence type="ECO:0000259" key="2">
    <source>
        <dbReference type="Pfam" id="PF07995"/>
    </source>
</evidence>
<dbReference type="Gene3D" id="2.120.10.30">
    <property type="entry name" value="TolB, C-terminal domain"/>
    <property type="match status" value="1"/>
</dbReference>
<feature type="transmembrane region" description="Helical" evidence="1">
    <location>
        <begin position="28"/>
        <end position="47"/>
    </location>
</feature>
<sequence length="468" mass="51679">MNAFFNVMLGYLARCGNFLRKKQVRTPALIVIALGITFFVGGMTSIFEFRGSSWPHVIRYKTIEILGLAKFAGLEGGVNFSSARYEFVTIFKANTPGVFQLTTTDTKNILGIERSSGQLLLLTPDGKSYTEKIISPSVFPKDADGKPIFNAAKTLVNSKPPIVMGVLYTDKKLLYSLAVQEKVNKKECQALVLYEVPLPSLDTAPTGLIERFRTPCIADLQNGVMWAGRIVRNNEKIFLSIGEQRYDRSQYPKTDMVSAADLVVTKTVFGKILAFDPVTYKYEIYSTGHRNAQGLFWDNDNKRLLSSEHGPNGGDELNVITKGGHYGWPTVTYGKPYPTMFPSGEPEVNDSKNPGTGVDVSPTRKGIFSGTHDGFLPPLMSWSPGTGMGNLFHVALNSPLKDWRNDIIVAMMGESRLHRLRLHKGAVVFDENININARVRDLFLLSTGDIALGLDKGALVIIRVADDV</sequence>